<proteinExistence type="predicted"/>
<dbReference type="Proteomes" id="UP001345013">
    <property type="component" value="Unassembled WGS sequence"/>
</dbReference>
<comment type="caution">
    <text evidence="1">The sequence shown here is derived from an EMBL/GenBank/DDBJ whole genome shotgun (WGS) entry which is preliminary data.</text>
</comment>
<evidence type="ECO:0008006" key="3">
    <source>
        <dbReference type="Google" id="ProtNLM"/>
    </source>
</evidence>
<dbReference type="InterPro" id="IPR053102">
    <property type="entry name" value="VPS_Associated"/>
</dbReference>
<evidence type="ECO:0000313" key="2">
    <source>
        <dbReference type="Proteomes" id="UP001345013"/>
    </source>
</evidence>
<name>A0ABR0JZQ9_9EURO</name>
<sequence>MAKRQAPSDVPQYVLDYAPYVWLHPDEQFFPSNISSSRGKKVQDAPSPLTLDNLDQLNSHGEVYLTPNDDWTATPPWTHGVKPDSNGKTNNAVPSAIIIHEKDDTTLDAFYFYFDAHNRGNEVLGQRLGTHLGDWEHSMIRFVDGKPKSAWLSAHGAGGAFTYSALEKKQERAVIYSALYTHANYATSGSHDHTIPGLPLEAGLLNDYTGNGTLWDPVQSAYFYAVSFPDDAPDSSSPTFKSLDGSPVDWLYFTGHWGDGQLPDDDERQAEFFGFKKYTGAPTGPRDKKLNRGDVCPEGAVPICNVMDWLPPGS</sequence>
<reference evidence="1 2" key="1">
    <citation type="submission" date="2023-08" db="EMBL/GenBank/DDBJ databases">
        <title>Black Yeasts Isolated from many extreme environments.</title>
        <authorList>
            <person name="Coleine C."/>
            <person name="Stajich J.E."/>
            <person name="Selbmann L."/>
        </authorList>
    </citation>
    <scope>NUCLEOTIDE SEQUENCE [LARGE SCALE GENOMIC DNA]</scope>
    <source>
        <strain evidence="1 2">CCFEE 5885</strain>
    </source>
</reference>
<dbReference type="PANTHER" id="PTHR48220:SF1">
    <property type="entry name" value="VACUOLAR PROTEIN SORTING-ASSOCIATED PROTEIN 62-RELATED"/>
    <property type="match status" value="1"/>
</dbReference>
<evidence type="ECO:0000313" key="1">
    <source>
        <dbReference type="EMBL" id="KAK5080511.1"/>
    </source>
</evidence>
<gene>
    <name evidence="1" type="ORF">LTR24_008501</name>
</gene>
<dbReference type="EMBL" id="JAVRRG010000149">
    <property type="protein sequence ID" value="KAK5080511.1"/>
    <property type="molecule type" value="Genomic_DNA"/>
</dbReference>
<dbReference type="PANTHER" id="PTHR48220">
    <property type="match status" value="1"/>
</dbReference>
<dbReference type="InterPro" id="IPR009291">
    <property type="entry name" value="Vps62"/>
</dbReference>
<protein>
    <recommendedName>
        <fullName evidence="3">Vacuolar protein sorting-associated protein 62</fullName>
    </recommendedName>
</protein>
<accession>A0ABR0JZQ9</accession>
<organism evidence="1 2">
    <name type="scientific">Lithohypha guttulata</name>
    <dbReference type="NCBI Taxonomy" id="1690604"/>
    <lineage>
        <taxon>Eukaryota</taxon>
        <taxon>Fungi</taxon>
        <taxon>Dikarya</taxon>
        <taxon>Ascomycota</taxon>
        <taxon>Pezizomycotina</taxon>
        <taxon>Eurotiomycetes</taxon>
        <taxon>Chaetothyriomycetidae</taxon>
        <taxon>Chaetothyriales</taxon>
        <taxon>Trichomeriaceae</taxon>
        <taxon>Lithohypha</taxon>
    </lineage>
</organism>
<dbReference type="Pfam" id="PF06101">
    <property type="entry name" value="Vps62"/>
    <property type="match status" value="1"/>
</dbReference>
<keyword evidence="2" id="KW-1185">Reference proteome</keyword>